<dbReference type="SUPFAM" id="SSF50939">
    <property type="entry name" value="Sialidases"/>
    <property type="match status" value="1"/>
</dbReference>
<dbReference type="Gene3D" id="2.120.10.10">
    <property type="match status" value="1"/>
</dbReference>
<gene>
    <name evidence="2" type="primary">LOC102809617</name>
</gene>
<reference evidence="2" key="1">
    <citation type="submission" date="2025-08" db="UniProtKB">
        <authorList>
            <consortium name="RefSeq"/>
        </authorList>
    </citation>
    <scope>IDENTIFICATION</scope>
    <source>
        <tissue evidence="2">Testes</tissue>
    </source>
</reference>
<evidence type="ECO:0000313" key="2">
    <source>
        <dbReference type="RefSeq" id="XP_006821790.1"/>
    </source>
</evidence>
<name>A0ABM0MP49_SACKO</name>
<dbReference type="PANTHER" id="PTHR10628:SF30">
    <property type="entry name" value="EXO-ALPHA-SIALIDASE"/>
    <property type="match status" value="1"/>
</dbReference>
<dbReference type="PANTHER" id="PTHR10628">
    <property type="entry name" value="SIALIDASE"/>
    <property type="match status" value="1"/>
</dbReference>
<organism evidence="1 2">
    <name type="scientific">Saccoglossus kowalevskii</name>
    <name type="common">Acorn worm</name>
    <dbReference type="NCBI Taxonomy" id="10224"/>
    <lineage>
        <taxon>Eukaryota</taxon>
        <taxon>Metazoa</taxon>
        <taxon>Hemichordata</taxon>
        <taxon>Enteropneusta</taxon>
        <taxon>Harrimaniidae</taxon>
        <taxon>Saccoglossus</taxon>
    </lineage>
</organism>
<dbReference type="Proteomes" id="UP000694865">
    <property type="component" value="Unplaced"/>
</dbReference>
<protein>
    <submittedName>
        <fullName evidence="2">Uncharacterized protein LOC102809617</fullName>
    </submittedName>
</protein>
<dbReference type="InterPro" id="IPR036278">
    <property type="entry name" value="Sialidase_sf"/>
</dbReference>
<dbReference type="GeneID" id="102809617"/>
<sequence length="211" mass="23732">MCREGSKSLQDFGKTLDLRNKPKKSNRQIAQKTVSSKLENTSCARIPNKSDGVMGSLRCTAVPLHLAMPFKIDDRRQFPVSGLGNPHSMCRMRIMLRYCFMELTARRLARVMNPTPIVDRERNTIVMVFISLDPLLWEKDIHENGVYNQTVQMTLSTDLGKTWAEPMDITSSTLGSIKPTAAMFAPGPGHGIQLRSGRLIVPGNVYIKDRR</sequence>
<feature type="non-terminal residue" evidence="2">
    <location>
        <position position="211"/>
    </location>
</feature>
<proteinExistence type="predicted"/>
<dbReference type="RefSeq" id="XP_006821790.1">
    <property type="nucleotide sequence ID" value="XM_006821727.1"/>
</dbReference>
<accession>A0ABM0MP49</accession>
<evidence type="ECO:0000313" key="1">
    <source>
        <dbReference type="Proteomes" id="UP000694865"/>
    </source>
</evidence>
<dbReference type="InterPro" id="IPR026856">
    <property type="entry name" value="Sialidase_fam"/>
</dbReference>
<dbReference type="CDD" id="cd15482">
    <property type="entry name" value="Sialidase_non-viral"/>
    <property type="match status" value="1"/>
</dbReference>
<keyword evidence="1" id="KW-1185">Reference proteome</keyword>